<sequence>MTAGEGRDLDWQQWTQARARVQATVVTYTGDQPPPAKPGEAHRGARVERELVPETGQPSKLAAVNVYCTLVQAGAGWLVDRAEIDVEDS</sequence>
<protein>
    <recommendedName>
        <fullName evidence="3">Mce-associated membrane protein</fullName>
    </recommendedName>
</protein>
<proteinExistence type="predicted"/>
<accession>A0A1G9YXJ0</accession>
<name>A0A1G9YXJ0_9PSEU</name>
<gene>
    <name evidence="1" type="ORF">SAMN04488074_13620</name>
</gene>
<dbReference type="AlphaFoldDB" id="A0A1G9YXJ0"/>
<reference evidence="2" key="1">
    <citation type="submission" date="2016-10" db="EMBL/GenBank/DDBJ databases">
        <authorList>
            <person name="Varghese N."/>
            <person name="Submissions S."/>
        </authorList>
    </citation>
    <scope>NUCLEOTIDE SEQUENCE [LARGE SCALE GENOMIC DNA]</scope>
    <source>
        <strain evidence="2">DSM 44796</strain>
    </source>
</reference>
<evidence type="ECO:0000313" key="2">
    <source>
        <dbReference type="Proteomes" id="UP000199682"/>
    </source>
</evidence>
<organism evidence="1 2">
    <name type="scientific">Lentzea albidocapillata subsp. violacea</name>
    <dbReference type="NCBI Taxonomy" id="128104"/>
    <lineage>
        <taxon>Bacteria</taxon>
        <taxon>Bacillati</taxon>
        <taxon>Actinomycetota</taxon>
        <taxon>Actinomycetes</taxon>
        <taxon>Pseudonocardiales</taxon>
        <taxon>Pseudonocardiaceae</taxon>
        <taxon>Lentzea</taxon>
    </lineage>
</organism>
<evidence type="ECO:0008006" key="3">
    <source>
        <dbReference type="Google" id="ProtNLM"/>
    </source>
</evidence>
<evidence type="ECO:0000313" key="1">
    <source>
        <dbReference type="EMBL" id="SDN13840.1"/>
    </source>
</evidence>
<dbReference type="EMBL" id="FNET01000036">
    <property type="protein sequence ID" value="SDN13840.1"/>
    <property type="molecule type" value="Genomic_DNA"/>
</dbReference>
<dbReference type="Proteomes" id="UP000199682">
    <property type="component" value="Unassembled WGS sequence"/>
</dbReference>